<comment type="function">
    <text evidence="1">Is involved in generating a small heat-stable compound (Nod), an acylated oligomer of N-acetylglucosamine, that stimulates mitosis in various plant protoplasts.</text>
</comment>
<evidence type="ECO:0000256" key="4">
    <source>
        <dbReference type="ARBA" id="ARBA00032976"/>
    </source>
</evidence>
<dbReference type="STRING" id="1447782.SAMN05444417_1450"/>
<dbReference type="InterPro" id="IPR011330">
    <property type="entry name" value="Glyco_hydro/deAcase_b/a-brl"/>
</dbReference>
<name>A0A1M6D029_9RHOB</name>
<evidence type="ECO:0000259" key="5">
    <source>
        <dbReference type="PROSITE" id="PS51677"/>
    </source>
</evidence>
<dbReference type="SUPFAM" id="SSF88713">
    <property type="entry name" value="Glycoside hydrolase/deacetylase"/>
    <property type="match status" value="1"/>
</dbReference>
<accession>A0A1M6D029</accession>
<dbReference type="Gene3D" id="3.20.20.370">
    <property type="entry name" value="Glycoside hydrolase/deacetylase"/>
    <property type="match status" value="1"/>
</dbReference>
<proteinExistence type="inferred from homology"/>
<gene>
    <name evidence="6" type="ORF">SAMN05444417_1450</name>
</gene>
<dbReference type="PANTHER" id="PTHR43123:SF4">
    <property type="entry name" value="POLYSACCHARIDE DEACETYLASE"/>
    <property type="match status" value="1"/>
</dbReference>
<dbReference type="PROSITE" id="PS51677">
    <property type="entry name" value="NODB"/>
    <property type="match status" value="1"/>
</dbReference>
<feature type="domain" description="NodB homology" evidence="5">
    <location>
        <begin position="65"/>
        <end position="282"/>
    </location>
</feature>
<evidence type="ECO:0000256" key="1">
    <source>
        <dbReference type="ARBA" id="ARBA00003236"/>
    </source>
</evidence>
<evidence type="ECO:0000313" key="6">
    <source>
        <dbReference type="EMBL" id="SHI66481.1"/>
    </source>
</evidence>
<dbReference type="Proteomes" id="UP000184292">
    <property type="component" value="Unassembled WGS sequence"/>
</dbReference>
<dbReference type="GO" id="GO:0016810">
    <property type="term" value="F:hydrolase activity, acting on carbon-nitrogen (but not peptide) bonds"/>
    <property type="evidence" value="ECO:0007669"/>
    <property type="project" value="InterPro"/>
</dbReference>
<keyword evidence="7" id="KW-1185">Reference proteome</keyword>
<comment type="similarity">
    <text evidence="2">Belongs to the polysaccharide deacetylase family.</text>
</comment>
<dbReference type="InterPro" id="IPR002509">
    <property type="entry name" value="NODB_dom"/>
</dbReference>
<dbReference type="EMBL" id="FQYO01000002">
    <property type="protein sequence ID" value="SHI66481.1"/>
    <property type="molecule type" value="Genomic_DNA"/>
</dbReference>
<evidence type="ECO:0000256" key="2">
    <source>
        <dbReference type="ARBA" id="ARBA00010973"/>
    </source>
</evidence>
<dbReference type="GO" id="GO:0005975">
    <property type="term" value="P:carbohydrate metabolic process"/>
    <property type="evidence" value="ECO:0007669"/>
    <property type="project" value="InterPro"/>
</dbReference>
<dbReference type="AlphaFoldDB" id="A0A1M6D029"/>
<protein>
    <recommendedName>
        <fullName evidence="3">Chitooligosaccharide deacetylase</fullName>
    </recommendedName>
    <alternativeName>
        <fullName evidence="4">Nodulation protein B</fullName>
    </alternativeName>
</protein>
<evidence type="ECO:0000256" key="3">
    <source>
        <dbReference type="ARBA" id="ARBA00020071"/>
    </source>
</evidence>
<dbReference type="PANTHER" id="PTHR43123">
    <property type="entry name" value="POLYSACCHARIDE DEACETYLASE-RELATED"/>
    <property type="match status" value="1"/>
</dbReference>
<dbReference type="OrthoDB" id="9787041at2"/>
<sequence>MERDLRGYGSAPPAHRWPGGAGLAVNFVLNVEEGSEYAVEHGDGRSEAALLEVRAPRVPPGERDLAAESMYEYGQRVGFWRIHDLFRERGLPLTIFASAQSLERSPEIAAAIRAAGWDICAHGWRWVEHYRLDRETEAEHIARAWDSIKATTGRAPAGWYCRYAPSIHTRELVVAHGGYRYDSDAYNDEVPYWTNVSGKSHLVLPYSLVTNDAKFLSGDVYRPADFADLLIDSFDVLRAESAGRARMMNVGLHSRIVGHPGRLAGLTRFLDHIADADGVWVAGREEIAAAWADMAAGDARGDAGRDAGGSRMAAR</sequence>
<dbReference type="Pfam" id="PF01522">
    <property type="entry name" value="Polysacc_deac_1"/>
    <property type="match status" value="1"/>
</dbReference>
<organism evidence="6 7">
    <name type="scientific">Wenxinia saemankumensis</name>
    <dbReference type="NCBI Taxonomy" id="1447782"/>
    <lineage>
        <taxon>Bacteria</taxon>
        <taxon>Pseudomonadati</taxon>
        <taxon>Pseudomonadota</taxon>
        <taxon>Alphaproteobacteria</taxon>
        <taxon>Rhodobacterales</taxon>
        <taxon>Roseobacteraceae</taxon>
        <taxon>Wenxinia</taxon>
    </lineage>
</organism>
<evidence type="ECO:0000313" key="7">
    <source>
        <dbReference type="Proteomes" id="UP000184292"/>
    </source>
</evidence>
<reference evidence="6 7" key="1">
    <citation type="submission" date="2016-11" db="EMBL/GenBank/DDBJ databases">
        <authorList>
            <person name="Jaros S."/>
            <person name="Januszkiewicz K."/>
            <person name="Wedrychowicz H."/>
        </authorList>
    </citation>
    <scope>NUCLEOTIDE SEQUENCE [LARGE SCALE GENOMIC DNA]</scope>
    <source>
        <strain evidence="6 7">DSM 100565</strain>
    </source>
</reference>